<evidence type="ECO:0000256" key="8">
    <source>
        <dbReference type="SAM" id="Coils"/>
    </source>
</evidence>
<comment type="catalytic activity">
    <reaction evidence="1 6 7">
        <text>ATP-independent breakage of single-stranded DNA, followed by passage and rejoining.</text>
        <dbReference type="EC" id="5.6.2.1"/>
    </reaction>
</comment>
<feature type="coiled-coil region" evidence="8">
    <location>
        <begin position="521"/>
        <end position="581"/>
    </location>
</feature>
<evidence type="ECO:0000256" key="9">
    <source>
        <dbReference type="SAM" id="MobiDB-lite"/>
    </source>
</evidence>
<dbReference type="SUPFAM" id="SSF56349">
    <property type="entry name" value="DNA breaking-rejoining enzymes"/>
    <property type="match status" value="1"/>
</dbReference>
<dbReference type="GO" id="GO:0003677">
    <property type="term" value="F:DNA binding"/>
    <property type="evidence" value="ECO:0007669"/>
    <property type="project" value="UniProtKB-UniRule"/>
</dbReference>
<dbReference type="AlphaFoldDB" id="A0A7R8ZZI2"/>
<name>A0A7R8ZZI2_9CRUS</name>
<feature type="active site" description="O-(3'-phospho-DNA)-tyrosine intermediate" evidence="6">
    <location>
        <position position="600"/>
    </location>
</feature>
<dbReference type="InterPro" id="IPR014727">
    <property type="entry name" value="TopoI_cat_a/b-sub_euk"/>
</dbReference>
<sequence length="646" mass="76728">MTIHYGFPKLFQKLEDEDDHHYSQCMNESNKAGSEPWKSNHNEDYMDVEEDGVKEWDWEKDNMELEDMEEDESEEDESEEDESEWEDDEEEKRRNKWTVMEHKGPIFAPEYERLPENIRFYYEGKEFKLSLPAEEAATFYAKKLNRECTARDIFNKNFMEDWREVMTEGEREIITDIKQCNFREIYTYLRKKKMEMKSNEEKQKLQKQKEAILKEYGYCTIDGRKERIGNFKVEKPGIFIGRGEHPMQGKIKTRIRPEDVIINCSEHFKPEPPPEQEWKEIRHDPKVTWLACWTDIITGHLRYVTLSPSSSQNMKRDFQKFETARRLHKHIENIRENYSEDMKSEDVQMKQRGIAMYLIDQLALRVGNEKDVEVTADTVGCCSLRYEHITLTSERDGKKFLVMFDFLGKDSVRYLNEVSVEEEVFKNLQFLLEDKEDGDVIFDRLNPNDLNKHLKAQMPGLTAKVFRTYRASVTLQEQLDKLTDPNDTFEGKKLAYEEANWAVAKLCNHRRSTPKINTNTIKIHEENIKEAERAVQQAKRNLETAQKAYEKSKGMGEKAEVEKKEKTLWRQEEKLSKLKIEAIHAKEGKEPAPEVSKLYYLDPRITIAWCKKHGIPIEEIFSKTKREKFRWAIDTTEPDFRFDELE</sequence>
<keyword evidence="4 6" id="KW-0238">DNA-binding</keyword>
<evidence type="ECO:0000259" key="10">
    <source>
        <dbReference type="SMART" id="SM00435"/>
    </source>
</evidence>
<feature type="domain" description="DNA topoisomerase I eukaryotic-type" evidence="10">
    <location>
        <begin position="238"/>
        <end position="614"/>
    </location>
</feature>
<dbReference type="Proteomes" id="UP000677054">
    <property type="component" value="Unassembled WGS sequence"/>
</dbReference>
<dbReference type="Pfam" id="PF01028">
    <property type="entry name" value="Topoisom_I"/>
    <property type="match status" value="1"/>
</dbReference>
<dbReference type="CDD" id="cd00659">
    <property type="entry name" value="Topo_IB_C"/>
    <property type="match status" value="1"/>
</dbReference>
<dbReference type="GO" id="GO:0003917">
    <property type="term" value="F:DNA topoisomerase type I (single strand cut, ATP-independent) activity"/>
    <property type="evidence" value="ECO:0007669"/>
    <property type="project" value="UniProtKB-UniRule"/>
</dbReference>
<keyword evidence="5 6" id="KW-0413">Isomerase</keyword>
<keyword evidence="12" id="KW-1185">Reference proteome</keyword>
<dbReference type="PANTHER" id="PTHR10290">
    <property type="entry name" value="DNA TOPOISOMERASE I"/>
    <property type="match status" value="1"/>
</dbReference>
<evidence type="ECO:0000256" key="1">
    <source>
        <dbReference type="ARBA" id="ARBA00000213"/>
    </source>
</evidence>
<evidence type="ECO:0000256" key="2">
    <source>
        <dbReference type="ARBA" id="ARBA00006645"/>
    </source>
</evidence>
<comment type="similarity">
    <text evidence="2 6 7">Belongs to the type IB topoisomerase family.</text>
</comment>
<dbReference type="EC" id="5.6.2.1" evidence="7"/>
<proteinExistence type="inferred from homology"/>
<gene>
    <name evidence="11" type="ORF">DSTB1V02_LOCUS2103</name>
</gene>
<protein>
    <recommendedName>
        <fullName evidence="7">DNA topoisomerase I</fullName>
        <ecNumber evidence="7">5.6.2.1</ecNumber>
    </recommendedName>
    <alternativeName>
        <fullName evidence="7">DNA topoisomerase 1</fullName>
    </alternativeName>
</protein>
<dbReference type="OrthoDB" id="47179at2759"/>
<dbReference type="InterPro" id="IPR014711">
    <property type="entry name" value="TopoI_cat_a-hlx-sub_euk"/>
</dbReference>
<accession>A0A7R8ZZI2</accession>
<feature type="compositionally biased region" description="Acidic residues" evidence="9">
    <location>
        <begin position="64"/>
        <end position="90"/>
    </location>
</feature>
<dbReference type="InterPro" id="IPR001631">
    <property type="entry name" value="TopoI"/>
</dbReference>
<keyword evidence="8" id="KW-0175">Coiled coil</keyword>
<dbReference type="GO" id="GO:0005694">
    <property type="term" value="C:chromosome"/>
    <property type="evidence" value="ECO:0007669"/>
    <property type="project" value="InterPro"/>
</dbReference>
<dbReference type="InterPro" id="IPR013500">
    <property type="entry name" value="TopoI_cat_euk"/>
</dbReference>
<dbReference type="PRINTS" id="PR00416">
    <property type="entry name" value="EUTPISMRASEI"/>
</dbReference>
<organism evidence="11">
    <name type="scientific">Darwinula stevensoni</name>
    <dbReference type="NCBI Taxonomy" id="69355"/>
    <lineage>
        <taxon>Eukaryota</taxon>
        <taxon>Metazoa</taxon>
        <taxon>Ecdysozoa</taxon>
        <taxon>Arthropoda</taxon>
        <taxon>Crustacea</taxon>
        <taxon>Oligostraca</taxon>
        <taxon>Ostracoda</taxon>
        <taxon>Podocopa</taxon>
        <taxon>Podocopida</taxon>
        <taxon>Darwinulocopina</taxon>
        <taxon>Darwinuloidea</taxon>
        <taxon>Darwinulidae</taxon>
        <taxon>Darwinula</taxon>
    </lineage>
</organism>
<dbReference type="Pfam" id="PF02919">
    <property type="entry name" value="Topoisom_I_N"/>
    <property type="match status" value="1"/>
</dbReference>
<dbReference type="GO" id="GO:0006260">
    <property type="term" value="P:DNA replication"/>
    <property type="evidence" value="ECO:0007669"/>
    <property type="project" value="TreeGrafter"/>
</dbReference>
<comment type="function">
    <text evidence="7">Releases the supercoiling and torsional tension of DNA introduced during the DNA replication and transcription by transiently cleaving and rejoining one strand of the DNA duplex. Introduces a single-strand break via transesterification at the specific target site 5'-[CT]CCTTp site in duplex DNA. The scissile phosphodiester is attacked by the catalytic tyrosine of the enzyme, resulting in the formation of a DNA-(3'-phosphotyrosyl)-enzyme intermediate and the expulsion of a 5'-OH DNA strand. The free DNA strand then undergoes passage around the unbroken strand thus removing DNA supercoils. Finally, in the religation step, the DNA 5'-OH attacks the covalent intermediate to expel the active-site tyrosine and restore the DNA phosphodiester backbone.</text>
</comment>
<dbReference type="Gene3D" id="1.10.10.41">
    <property type="entry name" value="Yeast DNA topoisomerase - domain 1"/>
    <property type="match status" value="1"/>
</dbReference>
<dbReference type="Pfam" id="PF14370">
    <property type="entry name" value="Topo_C_assoc"/>
    <property type="match status" value="1"/>
</dbReference>
<dbReference type="Gene3D" id="2.170.11.10">
    <property type="entry name" value="DNA Topoisomerase I, domain 2"/>
    <property type="match status" value="1"/>
</dbReference>
<dbReference type="InterPro" id="IPR013034">
    <property type="entry name" value="DNA_topo_DNA_db_N_dom1"/>
</dbReference>
<dbReference type="SMART" id="SM00435">
    <property type="entry name" value="TOPEUc"/>
    <property type="match status" value="1"/>
</dbReference>
<dbReference type="InterPro" id="IPR036202">
    <property type="entry name" value="TopoI_DNA-bd_euk_N_sf"/>
</dbReference>
<dbReference type="InterPro" id="IPR013030">
    <property type="entry name" value="DNA_topo_DNA_db_N_dom2"/>
</dbReference>
<evidence type="ECO:0000313" key="12">
    <source>
        <dbReference type="Proteomes" id="UP000677054"/>
    </source>
</evidence>
<dbReference type="InterPro" id="IPR013499">
    <property type="entry name" value="TopoI_euk"/>
</dbReference>
<feature type="region of interest" description="Disordered" evidence="9">
    <location>
        <begin position="22"/>
        <end position="96"/>
    </location>
</feature>
<dbReference type="EMBL" id="CAJPEV010000221">
    <property type="protein sequence ID" value="CAG0882564.1"/>
    <property type="molecule type" value="Genomic_DNA"/>
</dbReference>
<evidence type="ECO:0000256" key="5">
    <source>
        <dbReference type="ARBA" id="ARBA00023235"/>
    </source>
</evidence>
<evidence type="ECO:0000256" key="7">
    <source>
        <dbReference type="RuleBase" id="RU365101"/>
    </source>
</evidence>
<dbReference type="GO" id="GO:0007059">
    <property type="term" value="P:chromosome segregation"/>
    <property type="evidence" value="ECO:0007669"/>
    <property type="project" value="TreeGrafter"/>
</dbReference>
<dbReference type="InterPro" id="IPR011010">
    <property type="entry name" value="DNA_brk_join_enz"/>
</dbReference>
<dbReference type="InterPro" id="IPR025834">
    <property type="entry name" value="TopoI_C_dom"/>
</dbReference>
<dbReference type="PROSITE" id="PS52038">
    <property type="entry name" value="TOPO_IB_2"/>
    <property type="match status" value="1"/>
</dbReference>
<dbReference type="GO" id="GO:0006265">
    <property type="term" value="P:DNA topological change"/>
    <property type="evidence" value="ECO:0007669"/>
    <property type="project" value="UniProtKB-UniRule"/>
</dbReference>
<evidence type="ECO:0000313" key="11">
    <source>
        <dbReference type="EMBL" id="CAD7242132.1"/>
    </source>
</evidence>
<evidence type="ECO:0000256" key="4">
    <source>
        <dbReference type="ARBA" id="ARBA00023125"/>
    </source>
</evidence>
<dbReference type="GO" id="GO:0005730">
    <property type="term" value="C:nucleolus"/>
    <property type="evidence" value="ECO:0007669"/>
    <property type="project" value="TreeGrafter"/>
</dbReference>
<dbReference type="SUPFAM" id="SSF56741">
    <property type="entry name" value="Eukaryotic DNA topoisomerase I, N-terminal DNA-binding fragment"/>
    <property type="match status" value="1"/>
</dbReference>
<dbReference type="Gene3D" id="1.10.132.10">
    <property type="match status" value="1"/>
</dbReference>
<dbReference type="InterPro" id="IPR051062">
    <property type="entry name" value="Topoisomerase_IB"/>
</dbReference>
<dbReference type="PANTHER" id="PTHR10290:SF3">
    <property type="entry name" value="DNA TOPOISOMERASE 1"/>
    <property type="match status" value="1"/>
</dbReference>
<dbReference type="InterPro" id="IPR008336">
    <property type="entry name" value="TopoI_DNA-bd_euk"/>
</dbReference>
<feature type="compositionally biased region" description="Basic and acidic residues" evidence="9">
    <location>
        <begin position="51"/>
        <end position="63"/>
    </location>
</feature>
<reference evidence="11" key="1">
    <citation type="submission" date="2020-11" db="EMBL/GenBank/DDBJ databases">
        <authorList>
            <person name="Tran Van P."/>
        </authorList>
    </citation>
    <scope>NUCLEOTIDE SEQUENCE</scope>
</reference>
<evidence type="ECO:0000256" key="6">
    <source>
        <dbReference type="PROSITE-ProRule" id="PRU01382"/>
    </source>
</evidence>
<dbReference type="Gene3D" id="3.90.15.10">
    <property type="entry name" value="Topoisomerase I, Chain A, domain 3"/>
    <property type="match status" value="1"/>
</dbReference>
<dbReference type="EMBL" id="LR899738">
    <property type="protein sequence ID" value="CAD7242132.1"/>
    <property type="molecule type" value="Genomic_DNA"/>
</dbReference>
<evidence type="ECO:0000256" key="3">
    <source>
        <dbReference type="ARBA" id="ARBA00023029"/>
    </source>
</evidence>
<dbReference type="FunFam" id="1.10.10.41:FF:000001">
    <property type="entry name" value="DNA topoisomerase I"/>
    <property type="match status" value="1"/>
</dbReference>
<keyword evidence="3 6" id="KW-0799">Topoisomerase</keyword>